<dbReference type="RefSeq" id="WP_129967836.1">
    <property type="nucleotide sequence ID" value="NZ_JACCEW010000001.1"/>
</dbReference>
<accession>A0A853FAE4</accession>
<gene>
    <name evidence="2" type="ORF">H0A68_03375</name>
</gene>
<dbReference type="InterPro" id="IPR010279">
    <property type="entry name" value="YqjD/ElaB"/>
</dbReference>
<dbReference type="OrthoDB" id="8640387at2"/>
<dbReference type="Pfam" id="PF19029">
    <property type="entry name" value="DUF883_C"/>
    <property type="match status" value="1"/>
</dbReference>
<dbReference type="AlphaFoldDB" id="A0A853FAE4"/>
<feature type="domain" description="DUF883" evidence="1">
    <location>
        <begin position="79"/>
        <end position="101"/>
    </location>
</feature>
<proteinExistence type="predicted"/>
<dbReference type="InterPro" id="IPR043605">
    <property type="entry name" value="DUF883_C"/>
</dbReference>
<keyword evidence="3" id="KW-1185">Reference proteome</keyword>
<organism evidence="2 3">
    <name type="scientific">Allopusillimonas soli</name>
    <dbReference type="NCBI Taxonomy" id="659016"/>
    <lineage>
        <taxon>Bacteria</taxon>
        <taxon>Pseudomonadati</taxon>
        <taxon>Pseudomonadota</taxon>
        <taxon>Betaproteobacteria</taxon>
        <taxon>Burkholderiales</taxon>
        <taxon>Alcaligenaceae</taxon>
        <taxon>Allopusillimonas</taxon>
    </lineage>
</organism>
<reference evidence="2 3" key="1">
    <citation type="submission" date="2020-07" db="EMBL/GenBank/DDBJ databases">
        <title>Taxonomic revisions and descriptions of new bacterial species based on genomic comparisons in the high-G+C-content subgroup of the family Alcaligenaceae.</title>
        <authorList>
            <person name="Szabo A."/>
            <person name="Felfoldi T."/>
        </authorList>
    </citation>
    <scope>NUCLEOTIDE SEQUENCE [LARGE SCALE GENOMIC DNA]</scope>
    <source>
        <strain evidence="2 3">DSM 25264</strain>
    </source>
</reference>
<name>A0A853FAE4_9BURK</name>
<dbReference type="EMBL" id="JACCEW010000001">
    <property type="protein sequence ID" value="NYT35900.1"/>
    <property type="molecule type" value="Genomic_DNA"/>
</dbReference>
<evidence type="ECO:0000313" key="2">
    <source>
        <dbReference type="EMBL" id="NYT35900.1"/>
    </source>
</evidence>
<comment type="caution">
    <text evidence="2">The sequence shown here is derived from an EMBL/GenBank/DDBJ whole genome shotgun (WGS) entry which is preliminary data.</text>
</comment>
<dbReference type="Proteomes" id="UP000580517">
    <property type="component" value="Unassembled WGS sequence"/>
</dbReference>
<evidence type="ECO:0000313" key="3">
    <source>
        <dbReference type="Proteomes" id="UP000580517"/>
    </source>
</evidence>
<protein>
    <submittedName>
        <fullName evidence="2">DUF883 domain-containing protein</fullName>
    </submittedName>
</protein>
<dbReference type="GO" id="GO:0043022">
    <property type="term" value="F:ribosome binding"/>
    <property type="evidence" value="ECO:0007669"/>
    <property type="project" value="InterPro"/>
</dbReference>
<dbReference type="PANTHER" id="PTHR35893">
    <property type="entry name" value="INNER MEMBRANE PROTEIN-RELATED"/>
    <property type="match status" value="1"/>
</dbReference>
<dbReference type="PANTHER" id="PTHR35893:SF3">
    <property type="entry name" value="INNER MEMBRANE PROTEIN"/>
    <property type="match status" value="1"/>
</dbReference>
<sequence>MNEKSASSTQVDRGDVRASLDALIVSAQDLLEMTASYSGAEIEAARDRMKLQLHLARMQLEDYGSGLQSQLCAAAKQGEQCIRDNPWKSVGIAALFGILLGKCMRPDD</sequence>
<evidence type="ECO:0000259" key="1">
    <source>
        <dbReference type="Pfam" id="PF19029"/>
    </source>
</evidence>